<reference evidence="1" key="2">
    <citation type="submission" date="2022-06" db="UniProtKB">
        <authorList>
            <consortium name="EnsemblMetazoa"/>
        </authorList>
    </citation>
    <scope>IDENTIFICATION</scope>
    <source>
        <strain evidence="1">DF5081</strain>
    </source>
</reference>
<name>A0A8R1J0G6_CAEJA</name>
<reference evidence="2" key="1">
    <citation type="submission" date="2010-08" db="EMBL/GenBank/DDBJ databases">
        <authorList>
            <consortium name="Caenorhabditis japonica Sequencing Consortium"/>
            <person name="Wilson R.K."/>
        </authorList>
    </citation>
    <scope>NUCLEOTIDE SEQUENCE [LARGE SCALE GENOMIC DNA]</scope>
    <source>
        <strain evidence="2">DF5081</strain>
    </source>
</reference>
<dbReference type="Proteomes" id="UP000005237">
    <property type="component" value="Unassembled WGS sequence"/>
</dbReference>
<evidence type="ECO:0000313" key="1">
    <source>
        <dbReference type="EnsemblMetazoa" id="CJA42020.1"/>
    </source>
</evidence>
<evidence type="ECO:0000313" key="2">
    <source>
        <dbReference type="Proteomes" id="UP000005237"/>
    </source>
</evidence>
<keyword evidence="2" id="KW-1185">Reference proteome</keyword>
<dbReference type="AlphaFoldDB" id="A0A8R1J0G6"/>
<accession>A0A8R1J0G6</accession>
<protein>
    <submittedName>
        <fullName evidence="1">Uncharacterized protein</fullName>
    </submittedName>
</protein>
<proteinExistence type="predicted"/>
<sequence>MPSLWKNILRNLSEKHGSKRTISPPRETCVKVCHTLLNRDTKPFFATQDK</sequence>
<dbReference type="EnsemblMetazoa" id="CJA42020.1">
    <property type="protein sequence ID" value="CJA42020.1"/>
    <property type="gene ID" value="WBGene00217868"/>
</dbReference>
<organism evidence="1 2">
    <name type="scientific">Caenorhabditis japonica</name>
    <dbReference type="NCBI Taxonomy" id="281687"/>
    <lineage>
        <taxon>Eukaryota</taxon>
        <taxon>Metazoa</taxon>
        <taxon>Ecdysozoa</taxon>
        <taxon>Nematoda</taxon>
        <taxon>Chromadorea</taxon>
        <taxon>Rhabditida</taxon>
        <taxon>Rhabditina</taxon>
        <taxon>Rhabditomorpha</taxon>
        <taxon>Rhabditoidea</taxon>
        <taxon>Rhabditidae</taxon>
        <taxon>Peloderinae</taxon>
        <taxon>Caenorhabditis</taxon>
    </lineage>
</organism>